<dbReference type="InterPro" id="IPR001509">
    <property type="entry name" value="Epimerase_deHydtase"/>
</dbReference>
<dbReference type="PANTHER" id="PTHR43245">
    <property type="entry name" value="BIFUNCTIONAL POLYMYXIN RESISTANCE PROTEIN ARNA"/>
    <property type="match status" value="1"/>
</dbReference>
<dbReference type="Gene3D" id="3.40.50.720">
    <property type="entry name" value="NAD(P)-binding Rossmann-like Domain"/>
    <property type="match status" value="1"/>
</dbReference>
<dbReference type="EMBL" id="JADJIB010000003">
    <property type="protein sequence ID" value="MBK7273533.1"/>
    <property type="molecule type" value="Genomic_DNA"/>
</dbReference>
<feature type="domain" description="NAD-dependent epimerase/dehydratase" evidence="1">
    <location>
        <begin position="5"/>
        <end position="231"/>
    </location>
</feature>
<dbReference type="Pfam" id="PF01370">
    <property type="entry name" value="Epimerase"/>
    <property type="match status" value="1"/>
</dbReference>
<reference evidence="4 5" key="1">
    <citation type="submission" date="2020-10" db="EMBL/GenBank/DDBJ databases">
        <title>Connecting structure to function with the recovery of over 1000 high-quality activated sludge metagenome-assembled genomes encoding full-length rRNA genes using long-read sequencing.</title>
        <authorList>
            <person name="Singleton C.M."/>
            <person name="Petriglieri F."/>
            <person name="Kristensen J.M."/>
            <person name="Kirkegaard R.H."/>
            <person name="Michaelsen T.Y."/>
            <person name="Andersen M.H."/>
            <person name="Karst S.M."/>
            <person name="Dueholm M.S."/>
            <person name="Nielsen P.H."/>
            <person name="Albertsen M."/>
        </authorList>
    </citation>
    <scope>NUCLEOTIDE SEQUENCE [LARGE SCALE GENOMIC DNA]</scope>
    <source>
        <strain evidence="2">AalE_18-Q3-R2-46_BAT3C.188</strain>
        <strain evidence="3">Ega_18-Q3-R5-49_MAXAC.001</strain>
    </source>
</reference>
<evidence type="ECO:0000313" key="3">
    <source>
        <dbReference type="EMBL" id="MBK7273533.1"/>
    </source>
</evidence>
<organism evidence="3 5">
    <name type="scientific">Candidatus Phosphoribacter hodrii</name>
    <dbReference type="NCBI Taxonomy" id="2953743"/>
    <lineage>
        <taxon>Bacteria</taxon>
        <taxon>Bacillati</taxon>
        <taxon>Actinomycetota</taxon>
        <taxon>Actinomycetes</taxon>
        <taxon>Micrococcales</taxon>
        <taxon>Dermatophilaceae</taxon>
        <taxon>Candidatus Phosphoribacter</taxon>
    </lineage>
</organism>
<proteinExistence type="predicted"/>
<protein>
    <submittedName>
        <fullName evidence="3">NAD-dependent epimerase/dehydratase family protein</fullName>
    </submittedName>
</protein>
<evidence type="ECO:0000313" key="5">
    <source>
        <dbReference type="Proteomes" id="UP000726105"/>
    </source>
</evidence>
<dbReference type="Proteomes" id="UP000718281">
    <property type="component" value="Unassembled WGS sequence"/>
</dbReference>
<dbReference type="SUPFAM" id="SSF51735">
    <property type="entry name" value="NAD(P)-binding Rossmann-fold domains"/>
    <property type="match status" value="1"/>
</dbReference>
<dbReference type="AlphaFoldDB" id="A0A935INF5"/>
<dbReference type="EMBL" id="JADIXZ010000001">
    <property type="protein sequence ID" value="MBK6299848.1"/>
    <property type="molecule type" value="Genomic_DNA"/>
</dbReference>
<name>A0A935INF5_9MICO</name>
<gene>
    <name evidence="2" type="ORF">IPF40_01925</name>
    <name evidence="3" type="ORF">IPI13_10330</name>
</gene>
<evidence type="ECO:0000259" key="1">
    <source>
        <dbReference type="Pfam" id="PF01370"/>
    </source>
</evidence>
<evidence type="ECO:0000313" key="2">
    <source>
        <dbReference type="EMBL" id="MBK6299848.1"/>
    </source>
</evidence>
<evidence type="ECO:0000313" key="4">
    <source>
        <dbReference type="Proteomes" id="UP000718281"/>
    </source>
</evidence>
<accession>A0A935INF5</accession>
<dbReference type="InterPro" id="IPR050177">
    <property type="entry name" value="Lipid_A_modif_metabolic_enz"/>
</dbReference>
<dbReference type="Proteomes" id="UP000726105">
    <property type="component" value="Unassembled WGS sequence"/>
</dbReference>
<dbReference type="PANTHER" id="PTHR43245:SF52">
    <property type="entry name" value="NAD-DEPENDENT EPIMERASE_DEHYDRATASE"/>
    <property type="match status" value="1"/>
</dbReference>
<sequence length="350" mass="36999">MANVVLITGVSRYLGGRFASALSKDSSIERIVGIDVVPPPHSIGRAEFVRADIRNPMIGRIITQAKVDTVVHMNVLATPTAAGGRVSQKEINVIGTMQLLAACQKATSVKRLVVKSTAAIYGSSPRDPALFTEDTGPKTMPTSGFGKDSVEVEGYVRGFSRRRPDAEITLLRFANVIGPGIKTAMTDYFSLPILPVPMGFDARLQFVHEDDATAAMLLAVRGPAVQIVNIAGDGIITVTQAAAMVGRPAVPIPFGAAYLGSLVRRAGLADFSTDQLSFLSYGRGLDTTRMREVMKFTPRHTTREAFLDFADHVPPVLPGADTAASLLGRAAGSALQSAGGLAGRIRQVAG</sequence>
<comment type="caution">
    <text evidence="3">The sequence shown here is derived from an EMBL/GenBank/DDBJ whole genome shotgun (WGS) entry which is preliminary data.</text>
</comment>
<dbReference type="InterPro" id="IPR036291">
    <property type="entry name" value="NAD(P)-bd_dom_sf"/>
</dbReference>